<organism evidence="2 3">
    <name type="scientific">Canna indica</name>
    <name type="common">Indian-shot</name>
    <dbReference type="NCBI Taxonomy" id="4628"/>
    <lineage>
        <taxon>Eukaryota</taxon>
        <taxon>Viridiplantae</taxon>
        <taxon>Streptophyta</taxon>
        <taxon>Embryophyta</taxon>
        <taxon>Tracheophyta</taxon>
        <taxon>Spermatophyta</taxon>
        <taxon>Magnoliopsida</taxon>
        <taxon>Liliopsida</taxon>
        <taxon>Zingiberales</taxon>
        <taxon>Cannaceae</taxon>
        <taxon>Canna</taxon>
    </lineage>
</organism>
<feature type="compositionally biased region" description="Polar residues" evidence="1">
    <location>
        <begin position="131"/>
        <end position="146"/>
    </location>
</feature>
<proteinExistence type="predicted"/>
<feature type="compositionally biased region" description="Low complexity" evidence="1">
    <location>
        <begin position="101"/>
        <end position="111"/>
    </location>
</feature>
<feature type="compositionally biased region" description="Basic and acidic residues" evidence="1">
    <location>
        <begin position="120"/>
        <end position="129"/>
    </location>
</feature>
<evidence type="ECO:0000256" key="1">
    <source>
        <dbReference type="SAM" id="MobiDB-lite"/>
    </source>
</evidence>
<evidence type="ECO:0000313" key="3">
    <source>
        <dbReference type="Proteomes" id="UP001327560"/>
    </source>
</evidence>
<dbReference type="AlphaFoldDB" id="A0AAQ3JXA4"/>
<dbReference type="PANTHER" id="PTHR33384">
    <property type="entry name" value="EXPRESSED PROTEIN"/>
    <property type="match status" value="1"/>
</dbReference>
<name>A0AAQ3JXA4_9LILI</name>
<sequence length="180" mass="19556">MRFNRRCIEAIRRKMNSCAMQKNELAACEDTSAPFAAVDDRRFPVLCPKPRRFAPLSAVADPVRPLRRLPSHQADSSYSNTAMHLLDILLAKGGDENHAASSPPFFSGSPPRRTTNPVVHDARFGEDRPSPLTQSGQSPVSPNQGCARSKLGLLPATVRIEGFDCLSANRRGCSSITAVA</sequence>
<protein>
    <submittedName>
        <fullName evidence="2">Uncharacterized protein</fullName>
    </submittedName>
</protein>
<gene>
    <name evidence="2" type="ORF">Cni_G06454</name>
</gene>
<reference evidence="2 3" key="1">
    <citation type="submission" date="2023-10" db="EMBL/GenBank/DDBJ databases">
        <title>Chromosome-scale genome assembly provides insights into flower coloration mechanisms of Canna indica.</title>
        <authorList>
            <person name="Li C."/>
        </authorList>
    </citation>
    <scope>NUCLEOTIDE SEQUENCE [LARGE SCALE GENOMIC DNA]</scope>
    <source>
        <tissue evidence="2">Flower</tissue>
    </source>
</reference>
<dbReference type="PANTHER" id="PTHR33384:SF1">
    <property type="entry name" value="EXPRESSED PROTEIN"/>
    <property type="match status" value="1"/>
</dbReference>
<dbReference type="EMBL" id="CP136891">
    <property type="protein sequence ID" value="WOK97746.1"/>
    <property type="molecule type" value="Genomic_DNA"/>
</dbReference>
<keyword evidence="3" id="KW-1185">Reference proteome</keyword>
<feature type="region of interest" description="Disordered" evidence="1">
    <location>
        <begin position="99"/>
        <end position="146"/>
    </location>
</feature>
<dbReference type="Proteomes" id="UP001327560">
    <property type="component" value="Chromosome 2"/>
</dbReference>
<evidence type="ECO:0000313" key="2">
    <source>
        <dbReference type="EMBL" id="WOK97746.1"/>
    </source>
</evidence>
<accession>A0AAQ3JXA4</accession>